<feature type="compositionally biased region" description="Polar residues" evidence="14">
    <location>
        <begin position="524"/>
        <end position="534"/>
    </location>
</feature>
<feature type="region of interest" description="Disordered" evidence="14">
    <location>
        <begin position="515"/>
        <end position="611"/>
    </location>
</feature>
<keyword evidence="4 13" id="KW-0812">Transmembrane</keyword>
<organism evidence="15 16">
    <name type="scientific">Purpureocillium lilacinum</name>
    <name type="common">Paecilomyces lilacinus</name>
    <dbReference type="NCBI Taxonomy" id="33203"/>
    <lineage>
        <taxon>Eukaryota</taxon>
        <taxon>Fungi</taxon>
        <taxon>Dikarya</taxon>
        <taxon>Ascomycota</taxon>
        <taxon>Pezizomycotina</taxon>
        <taxon>Sordariomycetes</taxon>
        <taxon>Hypocreomycetidae</taxon>
        <taxon>Hypocreales</taxon>
        <taxon>Ophiocordycipitaceae</taxon>
        <taxon>Purpureocillium</taxon>
    </lineage>
</organism>
<evidence type="ECO:0000256" key="11">
    <source>
        <dbReference type="ARBA" id="ARBA00023166"/>
    </source>
</evidence>
<dbReference type="Gene3D" id="1.20.120.1630">
    <property type="match status" value="1"/>
</dbReference>
<evidence type="ECO:0000256" key="5">
    <source>
        <dbReference type="ARBA" id="ARBA00022955"/>
    </source>
</evidence>
<dbReference type="PROSITE" id="PS01017">
    <property type="entry name" value="STEROL_REDUCT_1"/>
    <property type="match status" value="1"/>
</dbReference>
<keyword evidence="6 13" id="KW-1133">Transmembrane helix</keyword>
<evidence type="ECO:0000256" key="7">
    <source>
        <dbReference type="ARBA" id="ARBA00023002"/>
    </source>
</evidence>
<dbReference type="PANTHER" id="PTHR21257:SF52">
    <property type="entry name" value="DELTA(14)-STEROL REDUCTASE TM7SF2"/>
    <property type="match status" value="1"/>
</dbReference>
<proteinExistence type="inferred from homology"/>
<dbReference type="PROSITE" id="PS01018">
    <property type="entry name" value="STEROL_REDUCT_2"/>
    <property type="match status" value="1"/>
</dbReference>
<evidence type="ECO:0000256" key="4">
    <source>
        <dbReference type="ARBA" id="ARBA00022692"/>
    </source>
</evidence>
<keyword evidence="10 13" id="KW-0472">Membrane</keyword>
<dbReference type="InterPro" id="IPR001171">
    <property type="entry name" value="ERG24_DHCR-like"/>
</dbReference>
<dbReference type="EMBL" id="JAWRVI010000045">
    <property type="protein sequence ID" value="KAK4085956.1"/>
    <property type="molecule type" value="Genomic_DNA"/>
</dbReference>
<feature type="compositionally biased region" description="Acidic residues" evidence="14">
    <location>
        <begin position="600"/>
        <end position="611"/>
    </location>
</feature>
<comment type="caution">
    <text evidence="15">The sequence shown here is derived from an EMBL/GenBank/DDBJ whole genome shotgun (WGS) entry which is preliminary data.</text>
</comment>
<sequence>MAKSKAAAAAPAQHGYEFFGPPGAFGISFGLPILVYVFTFACNDISGCPAPSLLSPKTLSLDRLKVEVGWPKEGIAGLASWEATAAVLGYYLVNLILYRVLPATEVDGTVLASGGRLKYRFNTLYSNTVTLAALAAGTFAQGAEFPVWTFIDQHYVQILTANIGISYAISTFVYVRSFSVKAGDKQNRELAAGGHSGNLLYDWFIGRELNPRVTIPLIGEVDIKEWCELRPGMMGWIILNCAWCARQYRNFGFVTDSIVCITVVQALYIVDSWWNEPAILTTMDITTDGFGMMLAFGDLVWVPFVYSMQTRYLSVHPRSLGPLGLVAMLSLIGAGFYIFRSANSQKNAFRTNPNDPAVANLKYIQTKTGSKLLTTGWWGVARHINYLGDWIQSWPYSLPTGLAGYQILTAGTGAEGAYVMRDGREVAQGSAKGWGMLFTYFYIVYFAILLIHRDRRDDEKCHRKYGEDWEKYKKEPDAAASRGCGFPARDADVAELVKLMRDVVLGMAVGLGRPTALGVKPSSRHSITSCSSDGWPSAAAQSGAEPGEGRDQGRRRMPKAAGKGTNYAEYQAEEPGRRGETPDGGTAGTPDGETRACTGEDGDAADAADHA</sequence>
<dbReference type="Proteomes" id="UP001287286">
    <property type="component" value="Unassembled WGS sequence"/>
</dbReference>
<evidence type="ECO:0000256" key="9">
    <source>
        <dbReference type="ARBA" id="ARBA00023098"/>
    </source>
</evidence>
<keyword evidence="5 13" id="KW-0752">Steroid biosynthesis</keyword>
<evidence type="ECO:0000256" key="13">
    <source>
        <dbReference type="RuleBase" id="RU369120"/>
    </source>
</evidence>
<keyword evidence="3 13" id="KW-0444">Lipid biosynthesis</keyword>
<dbReference type="PANTHER" id="PTHR21257">
    <property type="entry name" value="DELTA(14)-STEROL REDUCTASE"/>
    <property type="match status" value="1"/>
</dbReference>
<keyword evidence="12 13" id="KW-0753">Steroid metabolism</keyword>
<name>A0ABR0BPV6_PURLI</name>
<feature type="transmembrane region" description="Helical" evidence="13">
    <location>
        <begin position="433"/>
        <end position="451"/>
    </location>
</feature>
<feature type="transmembrane region" description="Helical" evidence="13">
    <location>
        <begin position="124"/>
        <end position="143"/>
    </location>
</feature>
<evidence type="ECO:0000313" key="15">
    <source>
        <dbReference type="EMBL" id="KAK4085956.1"/>
    </source>
</evidence>
<comment type="subcellular location">
    <subcellularLocation>
        <location evidence="1">Membrane</location>
        <topology evidence="1">Multi-pass membrane protein</topology>
    </subcellularLocation>
</comment>
<evidence type="ECO:0000313" key="16">
    <source>
        <dbReference type="Proteomes" id="UP001287286"/>
    </source>
</evidence>
<feature type="transmembrane region" description="Helical" evidence="13">
    <location>
        <begin position="251"/>
        <end position="270"/>
    </location>
</feature>
<dbReference type="Pfam" id="PF01222">
    <property type="entry name" value="ERG4_ERG24"/>
    <property type="match status" value="1"/>
</dbReference>
<comment type="caution">
    <text evidence="13">Lacks conserved residue(s) required for the propagation of feature annotation.</text>
</comment>
<keyword evidence="11 13" id="KW-1207">Sterol metabolism</keyword>
<feature type="transmembrane region" description="Helical" evidence="13">
    <location>
        <begin position="290"/>
        <end position="308"/>
    </location>
</feature>
<reference evidence="15 16" key="1">
    <citation type="journal article" date="2024" name="Microbiol. Resour. Announc.">
        <title>Genome annotations for the ascomycete fungi Trichoderma harzianum, Trichoderma aggressivum, and Purpureocillium lilacinum.</title>
        <authorList>
            <person name="Beijen E.P.W."/>
            <person name="Ohm R.A."/>
        </authorList>
    </citation>
    <scope>NUCLEOTIDE SEQUENCE [LARGE SCALE GENOMIC DNA]</scope>
    <source>
        <strain evidence="15 16">CBS 150709</strain>
    </source>
</reference>
<dbReference type="InterPro" id="IPR018083">
    <property type="entry name" value="Sterol_reductase_CS"/>
</dbReference>
<protein>
    <recommendedName>
        <fullName evidence="13">Delta(14)-sterol reductase</fullName>
    </recommendedName>
    <alternativeName>
        <fullName evidence="13">C-14 sterol reductase</fullName>
    </alternativeName>
    <alternativeName>
        <fullName evidence="13">Sterol C14-reductase</fullName>
    </alternativeName>
</protein>
<evidence type="ECO:0000256" key="1">
    <source>
        <dbReference type="ARBA" id="ARBA00004141"/>
    </source>
</evidence>
<accession>A0ABR0BPV6</accession>
<evidence type="ECO:0000256" key="14">
    <source>
        <dbReference type="SAM" id="MobiDB-lite"/>
    </source>
</evidence>
<evidence type="ECO:0000256" key="2">
    <source>
        <dbReference type="ARBA" id="ARBA00005402"/>
    </source>
</evidence>
<evidence type="ECO:0000256" key="10">
    <source>
        <dbReference type="ARBA" id="ARBA00023136"/>
    </source>
</evidence>
<keyword evidence="16" id="KW-1185">Reference proteome</keyword>
<evidence type="ECO:0000256" key="8">
    <source>
        <dbReference type="ARBA" id="ARBA00023011"/>
    </source>
</evidence>
<evidence type="ECO:0000256" key="12">
    <source>
        <dbReference type="ARBA" id="ARBA00023221"/>
    </source>
</evidence>
<gene>
    <name evidence="15" type="ORF">Purlil1_9697</name>
</gene>
<feature type="transmembrane region" description="Helical" evidence="13">
    <location>
        <begin position="155"/>
        <end position="175"/>
    </location>
</feature>
<comment type="similarity">
    <text evidence="2 13">Belongs to the ERG4/ERG24 family.</text>
</comment>
<evidence type="ECO:0000256" key="6">
    <source>
        <dbReference type="ARBA" id="ARBA00022989"/>
    </source>
</evidence>
<keyword evidence="9 13" id="KW-0443">Lipid metabolism</keyword>
<evidence type="ECO:0000256" key="3">
    <source>
        <dbReference type="ARBA" id="ARBA00022516"/>
    </source>
</evidence>
<keyword evidence="7 13" id="KW-0560">Oxidoreductase</keyword>
<keyword evidence="8 13" id="KW-0756">Sterol biosynthesis</keyword>
<feature type="transmembrane region" description="Helical" evidence="13">
    <location>
        <begin position="320"/>
        <end position="339"/>
    </location>
</feature>